<dbReference type="Proteomes" id="UP001345013">
    <property type="component" value="Unassembled WGS sequence"/>
</dbReference>
<dbReference type="SMART" id="SM00721">
    <property type="entry name" value="BAR"/>
    <property type="match status" value="1"/>
</dbReference>
<evidence type="ECO:0000313" key="3">
    <source>
        <dbReference type="EMBL" id="KAK5097675.1"/>
    </source>
</evidence>
<evidence type="ECO:0000313" key="4">
    <source>
        <dbReference type="Proteomes" id="UP001345013"/>
    </source>
</evidence>
<dbReference type="PROSITE" id="PS51021">
    <property type="entry name" value="BAR"/>
    <property type="match status" value="1"/>
</dbReference>
<comment type="caution">
    <text evidence="3">The sequence shown here is derived from an EMBL/GenBank/DDBJ whole genome shotgun (WGS) entry which is preliminary data.</text>
</comment>
<evidence type="ECO:0000259" key="2">
    <source>
        <dbReference type="PROSITE" id="PS51021"/>
    </source>
</evidence>
<dbReference type="Pfam" id="PF03114">
    <property type="entry name" value="BAR"/>
    <property type="match status" value="1"/>
</dbReference>
<keyword evidence="4" id="KW-1185">Reference proteome</keyword>
<organism evidence="3 4">
    <name type="scientific">Lithohypha guttulata</name>
    <dbReference type="NCBI Taxonomy" id="1690604"/>
    <lineage>
        <taxon>Eukaryota</taxon>
        <taxon>Fungi</taxon>
        <taxon>Dikarya</taxon>
        <taxon>Ascomycota</taxon>
        <taxon>Pezizomycotina</taxon>
        <taxon>Eurotiomycetes</taxon>
        <taxon>Chaetothyriomycetidae</taxon>
        <taxon>Chaetothyriales</taxon>
        <taxon>Trichomeriaceae</taxon>
        <taxon>Lithohypha</taxon>
    </lineage>
</organism>
<feature type="domain" description="BAR" evidence="2">
    <location>
        <begin position="15"/>
        <end position="237"/>
    </location>
</feature>
<dbReference type="Gene3D" id="1.20.1270.60">
    <property type="entry name" value="Arfaptin homology (AH) domain/BAR domain"/>
    <property type="match status" value="1"/>
</dbReference>
<feature type="compositionally biased region" description="Polar residues" evidence="1">
    <location>
        <begin position="372"/>
        <end position="381"/>
    </location>
</feature>
<dbReference type="InterPro" id="IPR004148">
    <property type="entry name" value="BAR_dom"/>
</dbReference>
<dbReference type="SUPFAM" id="SSF103657">
    <property type="entry name" value="BAR/IMD domain-like"/>
    <property type="match status" value="1"/>
</dbReference>
<sequence>MIVNKKLDRFKQWAGERMGGEIKTSTTDNFKALELEMELRQKGMEKMSESMNAYMKAVSKRTEVEKKEKTLPIAYMGGSMITHGEDFEHDSEYGQCLSSFGKTQERLARSQESYITAATNSWGDSLERSLVQMKELQAARRKLESRRLAYDTSLAKMQKAKREDFRVEEELRSQQMKYEEAEADVERRMFEIKDAEGESIIDLTTFLEAQLSYHESCREALLQLQNEWPAQAAFGQGLGAQRQASSQSQVSARPLPNRSRSNTVRSFLSTQSEREEPEQVRPSIKSRQPSSRYGDIPAAEVDVPRARPGVHRATTYQTQPQERRDISPVQPGRLSRVPSESVVLQSTRTNLRRVDTMYSQQEQDVFADESPLTPQGSGSQTPVGGRRPPPPPPSRSSKPGGLGKAAPPPPPAKRTLIA</sequence>
<protein>
    <recommendedName>
        <fullName evidence="2">BAR domain-containing protein</fullName>
    </recommendedName>
</protein>
<proteinExistence type="predicted"/>
<feature type="region of interest" description="Disordered" evidence="1">
    <location>
        <begin position="239"/>
        <end position="418"/>
    </location>
</feature>
<evidence type="ECO:0000256" key="1">
    <source>
        <dbReference type="SAM" id="MobiDB-lite"/>
    </source>
</evidence>
<dbReference type="InterPro" id="IPR027267">
    <property type="entry name" value="AH/BAR_dom_sf"/>
</dbReference>
<feature type="compositionally biased region" description="Polar residues" evidence="1">
    <location>
        <begin position="258"/>
        <end position="271"/>
    </location>
</feature>
<dbReference type="EMBL" id="JAVRRG010000017">
    <property type="protein sequence ID" value="KAK5097675.1"/>
    <property type="molecule type" value="Genomic_DNA"/>
</dbReference>
<accession>A0ABR0KKC8</accession>
<reference evidence="3 4" key="1">
    <citation type="submission" date="2023-08" db="EMBL/GenBank/DDBJ databases">
        <title>Black Yeasts Isolated from many extreme environments.</title>
        <authorList>
            <person name="Coleine C."/>
            <person name="Stajich J.E."/>
            <person name="Selbmann L."/>
        </authorList>
    </citation>
    <scope>NUCLEOTIDE SEQUENCE [LARGE SCALE GENOMIC DNA]</scope>
    <source>
        <strain evidence="3 4">CCFEE 5885</strain>
    </source>
</reference>
<name>A0ABR0KKC8_9EURO</name>
<feature type="compositionally biased region" description="Low complexity" evidence="1">
    <location>
        <begin position="239"/>
        <end position="253"/>
    </location>
</feature>
<gene>
    <name evidence="3" type="ORF">LTR24_002141</name>
</gene>